<accession>A0A3N4NSI9</accession>
<organism evidence="5 6">
    <name type="scientific">Aureibaculum marinum</name>
    <dbReference type="NCBI Taxonomy" id="2487930"/>
    <lineage>
        <taxon>Bacteria</taxon>
        <taxon>Pseudomonadati</taxon>
        <taxon>Bacteroidota</taxon>
        <taxon>Flavobacteriia</taxon>
        <taxon>Flavobacteriales</taxon>
        <taxon>Flavobacteriaceae</taxon>
        <taxon>Aureibaculum</taxon>
    </lineage>
</organism>
<dbReference type="Pfam" id="PF03938">
    <property type="entry name" value="OmpH"/>
    <property type="match status" value="1"/>
</dbReference>
<dbReference type="GO" id="GO:0050821">
    <property type="term" value="P:protein stabilization"/>
    <property type="evidence" value="ECO:0007669"/>
    <property type="project" value="TreeGrafter"/>
</dbReference>
<dbReference type="GO" id="GO:0051082">
    <property type="term" value="F:unfolded protein binding"/>
    <property type="evidence" value="ECO:0007669"/>
    <property type="project" value="InterPro"/>
</dbReference>
<name>A0A3N4NSI9_9FLAO</name>
<dbReference type="InterPro" id="IPR005632">
    <property type="entry name" value="Chaperone_Skp"/>
</dbReference>
<keyword evidence="6" id="KW-1185">Reference proteome</keyword>
<sequence>MRKITFILTLLVSTTLVAQKPQKIAYIDMQYILDNVPEYVEAEARLKAKVITWQQKLDAIKSEIEVLKTDLSNEKALLTDDLIKEKEEDIEIKELDLKNLQAAYFGPNGDMFFLRQQLVKPVQDQIYNAVQEIAVAKKYDIVFDKSSDLIMLYSNGQYDISELVLSKIVKGRKIKAIEEKKEERIQAQEEAKIKAQTKAEAKQAKNEALRERIRLQNEARAKKRQEAIKAKQELRKQRLEEIDRIKAEKAGKVQQEQDTTKTDSSK</sequence>
<keyword evidence="2" id="KW-0732">Signal</keyword>
<dbReference type="EMBL" id="RPFJ01000014">
    <property type="protein sequence ID" value="RPD96046.1"/>
    <property type="molecule type" value="Genomic_DNA"/>
</dbReference>
<proteinExistence type="inferred from homology"/>
<protein>
    <submittedName>
        <fullName evidence="5">OmpH family outer membrane protein</fullName>
    </submittedName>
</protein>
<evidence type="ECO:0000256" key="1">
    <source>
        <dbReference type="ARBA" id="ARBA00009091"/>
    </source>
</evidence>
<dbReference type="SUPFAM" id="SSF111384">
    <property type="entry name" value="OmpH-like"/>
    <property type="match status" value="1"/>
</dbReference>
<dbReference type="GO" id="GO:0005829">
    <property type="term" value="C:cytosol"/>
    <property type="evidence" value="ECO:0007669"/>
    <property type="project" value="TreeGrafter"/>
</dbReference>
<reference evidence="5 6" key="1">
    <citation type="submission" date="2018-11" db="EMBL/GenBank/DDBJ databases">
        <title>Aureibaculum marinum gen. nov., sp. nov., a member of the family Flavobacteriaceae isolated from the Bohai Sea.</title>
        <authorList>
            <person name="Ji X."/>
        </authorList>
    </citation>
    <scope>NUCLEOTIDE SEQUENCE [LARGE SCALE GENOMIC DNA]</scope>
    <source>
        <strain evidence="5 6">BH-SD17</strain>
    </source>
</reference>
<evidence type="ECO:0000256" key="3">
    <source>
        <dbReference type="SAM" id="Coils"/>
    </source>
</evidence>
<dbReference type="InterPro" id="IPR024930">
    <property type="entry name" value="Skp_dom_sf"/>
</dbReference>
<comment type="caution">
    <text evidence="5">The sequence shown here is derived from an EMBL/GenBank/DDBJ whole genome shotgun (WGS) entry which is preliminary data.</text>
</comment>
<dbReference type="AlphaFoldDB" id="A0A3N4NSI9"/>
<gene>
    <name evidence="5" type="ORF">EGM88_10940</name>
</gene>
<comment type="similarity">
    <text evidence="1">Belongs to the Skp family.</text>
</comment>
<evidence type="ECO:0000256" key="2">
    <source>
        <dbReference type="ARBA" id="ARBA00022729"/>
    </source>
</evidence>
<dbReference type="OrthoDB" id="9788552at2"/>
<dbReference type="PANTHER" id="PTHR35089:SF1">
    <property type="entry name" value="CHAPERONE PROTEIN SKP"/>
    <property type="match status" value="1"/>
</dbReference>
<feature type="region of interest" description="Disordered" evidence="4">
    <location>
        <begin position="247"/>
        <end position="266"/>
    </location>
</feature>
<keyword evidence="3" id="KW-0175">Coiled coil</keyword>
<dbReference type="Proteomes" id="UP000270856">
    <property type="component" value="Unassembled WGS sequence"/>
</dbReference>
<dbReference type="SMART" id="SM00935">
    <property type="entry name" value="OmpH"/>
    <property type="match status" value="1"/>
</dbReference>
<evidence type="ECO:0000313" key="6">
    <source>
        <dbReference type="Proteomes" id="UP000270856"/>
    </source>
</evidence>
<dbReference type="Gene3D" id="3.30.910.20">
    <property type="entry name" value="Skp domain"/>
    <property type="match status" value="1"/>
</dbReference>
<evidence type="ECO:0000256" key="4">
    <source>
        <dbReference type="SAM" id="MobiDB-lite"/>
    </source>
</evidence>
<dbReference type="PANTHER" id="PTHR35089">
    <property type="entry name" value="CHAPERONE PROTEIN SKP"/>
    <property type="match status" value="1"/>
</dbReference>
<evidence type="ECO:0000313" key="5">
    <source>
        <dbReference type="EMBL" id="RPD96046.1"/>
    </source>
</evidence>
<feature type="coiled-coil region" evidence="3">
    <location>
        <begin position="57"/>
        <end position="103"/>
    </location>
</feature>